<dbReference type="EMBL" id="BMYJ01000006">
    <property type="protein sequence ID" value="GHC57570.1"/>
    <property type="molecule type" value="Genomic_DNA"/>
</dbReference>
<evidence type="ECO:0000313" key="3">
    <source>
        <dbReference type="Proteomes" id="UP000638981"/>
    </source>
</evidence>
<name>A0A918WLW0_9RHOB</name>
<organism evidence="2 3">
    <name type="scientific">Neogemmobacter tilapiae</name>
    <dbReference type="NCBI Taxonomy" id="875041"/>
    <lineage>
        <taxon>Bacteria</taxon>
        <taxon>Pseudomonadati</taxon>
        <taxon>Pseudomonadota</taxon>
        <taxon>Alphaproteobacteria</taxon>
        <taxon>Rhodobacterales</taxon>
        <taxon>Paracoccaceae</taxon>
        <taxon>Neogemmobacter</taxon>
    </lineage>
</organism>
<comment type="caution">
    <text evidence="2">The sequence shown here is derived from an EMBL/GenBank/DDBJ whole genome shotgun (WGS) entry which is preliminary data.</text>
</comment>
<keyword evidence="1" id="KW-1277">Toxin-antitoxin system</keyword>
<reference evidence="2" key="2">
    <citation type="submission" date="2020-09" db="EMBL/GenBank/DDBJ databases">
        <authorList>
            <person name="Sun Q."/>
            <person name="Kim S."/>
        </authorList>
    </citation>
    <scope>NUCLEOTIDE SEQUENCE</scope>
    <source>
        <strain evidence="2">KCTC 23310</strain>
    </source>
</reference>
<protein>
    <recommendedName>
        <fullName evidence="4">Type II toxin-antitoxin system RelE/ParE family toxin</fullName>
    </recommendedName>
</protein>
<dbReference type="RefSeq" id="WP_189411654.1">
    <property type="nucleotide sequence ID" value="NZ_BMYJ01000006.1"/>
</dbReference>
<sequence length="106" mass="12365">MKPLNFSPRSERALEKIALWSAENFGVARARRYSADLLAACNRITRNEARWRYCRDVFAPRLHAELRFTRSGRHFIIFLDTPDEIQIIDFIHQSADIGGRLESSEE</sequence>
<evidence type="ECO:0000256" key="1">
    <source>
        <dbReference type="ARBA" id="ARBA00022649"/>
    </source>
</evidence>
<accession>A0A918WLW0</accession>
<dbReference type="InterPro" id="IPR007712">
    <property type="entry name" value="RelE/ParE_toxin"/>
</dbReference>
<dbReference type="Gene3D" id="3.30.2310.20">
    <property type="entry name" value="RelE-like"/>
    <property type="match status" value="1"/>
</dbReference>
<evidence type="ECO:0008006" key="4">
    <source>
        <dbReference type="Google" id="ProtNLM"/>
    </source>
</evidence>
<keyword evidence="3" id="KW-1185">Reference proteome</keyword>
<proteinExistence type="predicted"/>
<gene>
    <name evidence="2" type="ORF">GCM10007315_21270</name>
</gene>
<dbReference type="Proteomes" id="UP000638981">
    <property type="component" value="Unassembled WGS sequence"/>
</dbReference>
<reference evidence="2" key="1">
    <citation type="journal article" date="2014" name="Int. J. Syst. Evol. Microbiol.">
        <title>Complete genome sequence of Corynebacterium casei LMG S-19264T (=DSM 44701T), isolated from a smear-ripened cheese.</title>
        <authorList>
            <consortium name="US DOE Joint Genome Institute (JGI-PGF)"/>
            <person name="Walter F."/>
            <person name="Albersmeier A."/>
            <person name="Kalinowski J."/>
            <person name="Ruckert C."/>
        </authorList>
    </citation>
    <scope>NUCLEOTIDE SEQUENCE</scope>
    <source>
        <strain evidence="2">KCTC 23310</strain>
    </source>
</reference>
<dbReference type="InterPro" id="IPR035093">
    <property type="entry name" value="RelE/ParE_toxin_dom_sf"/>
</dbReference>
<evidence type="ECO:0000313" key="2">
    <source>
        <dbReference type="EMBL" id="GHC57570.1"/>
    </source>
</evidence>
<dbReference type="AlphaFoldDB" id="A0A918WLW0"/>
<dbReference type="Pfam" id="PF05016">
    <property type="entry name" value="ParE_toxin"/>
    <property type="match status" value="1"/>
</dbReference>